<accession>A0A8H8WUQ1</accession>
<protein>
    <submittedName>
        <fullName evidence="4">Serine protease</fullName>
    </submittedName>
</protein>
<evidence type="ECO:0000259" key="3">
    <source>
        <dbReference type="PROSITE" id="PS50106"/>
    </source>
</evidence>
<dbReference type="Gene3D" id="2.30.42.10">
    <property type="match status" value="1"/>
</dbReference>
<dbReference type="PROSITE" id="PS50106">
    <property type="entry name" value="PDZ"/>
    <property type="match status" value="1"/>
</dbReference>
<evidence type="ECO:0000256" key="1">
    <source>
        <dbReference type="ARBA" id="ARBA00022670"/>
    </source>
</evidence>
<dbReference type="Gene3D" id="2.40.10.120">
    <property type="match status" value="1"/>
</dbReference>
<keyword evidence="1 4" id="KW-0645">Protease</keyword>
<dbReference type="EMBL" id="AP024145">
    <property type="protein sequence ID" value="BCM84579.1"/>
    <property type="molecule type" value="Genomic_DNA"/>
</dbReference>
<dbReference type="PANTHER" id="PTHR43343:SF3">
    <property type="entry name" value="PROTEASE DO-LIKE 8, CHLOROPLASTIC"/>
    <property type="match status" value="1"/>
</dbReference>
<dbReference type="AlphaFoldDB" id="A0A8H8WUQ1"/>
<dbReference type="Pfam" id="PF13365">
    <property type="entry name" value="Trypsin_2"/>
    <property type="match status" value="1"/>
</dbReference>
<dbReference type="Proteomes" id="UP000663508">
    <property type="component" value="Chromosome"/>
</dbReference>
<dbReference type="PRINTS" id="PR00834">
    <property type="entry name" value="PROTEASES2C"/>
</dbReference>
<keyword evidence="2" id="KW-0378">Hydrolase</keyword>
<sequence>MMAAPGDWKIPSAVQPRPAAYSYDLDQTLTAIVALSSRVPDGAYTAEILGTERAGNGVVIGEDGLVLTIGYLITEAETIWLTAHDGRTLPGHVVGYDAATGLGLVQALGSLDLPHLPIGSAASLRIGDKLVMAGAGGRSRSVAAEVVAVQEFAGYWEYLLDDAIFTSPAHPHWGGAALIGPAGELTGIGSLQLQQSGRDGRPINMSVPIDLLKPILADLTTLGRVSGPPRPWLGLYATEIDDQVVVMGLSPRAPAEIADLRAGDILMAVGQSDVTDLASFLRAVWALGPAGITVPLTVHRDGRTLSIPVVSADRSTFLVTPRLH</sequence>
<evidence type="ECO:0000313" key="4">
    <source>
        <dbReference type="EMBL" id="BCM84579.1"/>
    </source>
</evidence>
<dbReference type="GO" id="GO:0004252">
    <property type="term" value="F:serine-type endopeptidase activity"/>
    <property type="evidence" value="ECO:0007669"/>
    <property type="project" value="InterPro"/>
</dbReference>
<evidence type="ECO:0000313" key="5">
    <source>
        <dbReference type="Proteomes" id="UP000663508"/>
    </source>
</evidence>
<feature type="domain" description="PDZ" evidence="3">
    <location>
        <begin position="219"/>
        <end position="302"/>
    </location>
</feature>
<dbReference type="SUPFAM" id="SSF50156">
    <property type="entry name" value="PDZ domain-like"/>
    <property type="match status" value="1"/>
</dbReference>
<dbReference type="GO" id="GO:0006508">
    <property type="term" value="P:proteolysis"/>
    <property type="evidence" value="ECO:0007669"/>
    <property type="project" value="UniProtKB-KW"/>
</dbReference>
<dbReference type="SUPFAM" id="SSF50494">
    <property type="entry name" value="Trypsin-like serine proteases"/>
    <property type="match status" value="1"/>
</dbReference>
<dbReference type="InterPro" id="IPR001940">
    <property type="entry name" value="Peptidase_S1C"/>
</dbReference>
<dbReference type="InterPro" id="IPR001478">
    <property type="entry name" value="PDZ"/>
</dbReference>
<dbReference type="InterPro" id="IPR051201">
    <property type="entry name" value="Chloro_Bact_Ser_Proteases"/>
</dbReference>
<proteinExistence type="predicted"/>
<dbReference type="KEGG" id="mind:mvi_30400"/>
<name>A0A8H8WUQ1_9HYPH</name>
<dbReference type="SMART" id="SM00228">
    <property type="entry name" value="PDZ"/>
    <property type="match status" value="1"/>
</dbReference>
<dbReference type="PANTHER" id="PTHR43343">
    <property type="entry name" value="PEPTIDASE S12"/>
    <property type="match status" value="1"/>
</dbReference>
<dbReference type="InterPro" id="IPR009003">
    <property type="entry name" value="Peptidase_S1_PA"/>
</dbReference>
<reference evidence="4" key="1">
    <citation type="submission" date="2020-11" db="EMBL/GenBank/DDBJ databases">
        <title>Complete genome sequence of a novel pathogenic Methylobacterium strain isolated from rice in Vietnam.</title>
        <authorList>
            <person name="Lai K."/>
            <person name="Okazaki S."/>
            <person name="Higashi K."/>
            <person name="Mori H."/>
            <person name="Toyoda A."/>
            <person name="Kurokawa K."/>
        </authorList>
    </citation>
    <scope>NUCLEOTIDE SEQUENCE</scope>
    <source>
        <strain evidence="4">VL1</strain>
    </source>
</reference>
<dbReference type="InterPro" id="IPR036034">
    <property type="entry name" value="PDZ_sf"/>
</dbReference>
<dbReference type="Pfam" id="PF13180">
    <property type="entry name" value="PDZ_2"/>
    <property type="match status" value="1"/>
</dbReference>
<organism evidence="4 5">
    <name type="scientific">Methylobacterium indicum</name>
    <dbReference type="NCBI Taxonomy" id="1775910"/>
    <lineage>
        <taxon>Bacteria</taxon>
        <taxon>Pseudomonadati</taxon>
        <taxon>Pseudomonadota</taxon>
        <taxon>Alphaproteobacteria</taxon>
        <taxon>Hyphomicrobiales</taxon>
        <taxon>Methylobacteriaceae</taxon>
        <taxon>Methylobacterium</taxon>
    </lineage>
</organism>
<gene>
    <name evidence="4" type="ORF">mvi_30400</name>
</gene>
<evidence type="ECO:0000256" key="2">
    <source>
        <dbReference type="ARBA" id="ARBA00022801"/>
    </source>
</evidence>